<evidence type="ECO:0000313" key="1">
    <source>
        <dbReference type="EMBL" id="JAH71138.1"/>
    </source>
</evidence>
<sequence length="18" mass="2290">MFIFHYNKQHSKIKPQDK</sequence>
<dbReference type="EMBL" id="GBXM01037439">
    <property type="protein sequence ID" value="JAH71138.1"/>
    <property type="molecule type" value="Transcribed_RNA"/>
</dbReference>
<organism evidence="1">
    <name type="scientific">Anguilla anguilla</name>
    <name type="common">European freshwater eel</name>
    <name type="synonym">Muraena anguilla</name>
    <dbReference type="NCBI Taxonomy" id="7936"/>
    <lineage>
        <taxon>Eukaryota</taxon>
        <taxon>Metazoa</taxon>
        <taxon>Chordata</taxon>
        <taxon>Craniata</taxon>
        <taxon>Vertebrata</taxon>
        <taxon>Euteleostomi</taxon>
        <taxon>Actinopterygii</taxon>
        <taxon>Neopterygii</taxon>
        <taxon>Teleostei</taxon>
        <taxon>Anguilliformes</taxon>
        <taxon>Anguillidae</taxon>
        <taxon>Anguilla</taxon>
    </lineage>
</organism>
<reference evidence="1" key="1">
    <citation type="submission" date="2014-11" db="EMBL/GenBank/DDBJ databases">
        <authorList>
            <person name="Amaro Gonzalez C."/>
        </authorList>
    </citation>
    <scope>NUCLEOTIDE SEQUENCE</scope>
</reference>
<dbReference type="AlphaFoldDB" id="A0A0E9V1K5"/>
<reference evidence="1" key="2">
    <citation type="journal article" date="2015" name="Fish Shellfish Immunol.">
        <title>Early steps in the European eel (Anguilla anguilla)-Vibrio vulnificus interaction in the gills: Role of the RtxA13 toxin.</title>
        <authorList>
            <person name="Callol A."/>
            <person name="Pajuelo D."/>
            <person name="Ebbesson L."/>
            <person name="Teles M."/>
            <person name="MacKenzie S."/>
            <person name="Amaro C."/>
        </authorList>
    </citation>
    <scope>NUCLEOTIDE SEQUENCE</scope>
</reference>
<name>A0A0E9V1K5_ANGAN</name>
<protein>
    <submittedName>
        <fullName evidence="1">Uncharacterized protein</fullName>
    </submittedName>
</protein>
<accession>A0A0E9V1K5</accession>
<proteinExistence type="predicted"/>